<dbReference type="Proteomes" id="UP000827754">
    <property type="component" value="Segment"/>
</dbReference>
<sequence>MTPAIRFNEQTCDLLKKIFGINKPFFVVRRDVIIENDKQFGERVYLANGTHVVTVPNVQGLDLGDKLYLAEDSEVYEWHPHFDRPKYEASNNQKEALAFGFHPIVHHTDSRNS</sequence>
<organism evidence="1 2">
    <name type="scientific">Erwinia phage pEa_SNUABM_30</name>
    <dbReference type="NCBI Taxonomy" id="2869553"/>
    <lineage>
        <taxon>Viruses</taxon>
        <taxon>Duplodnaviria</taxon>
        <taxon>Heunggongvirae</taxon>
        <taxon>Uroviricota</taxon>
        <taxon>Caudoviricetes</taxon>
        <taxon>Alexandravirus</taxon>
        <taxon>Alexandravirus SNUABM30</taxon>
    </lineage>
</organism>
<gene>
    <name evidence="1" type="ORF">pEaSNUABM30_00042</name>
</gene>
<name>A0AAE9BS49_9CAUD</name>
<accession>A0AAE9BS49</accession>
<keyword evidence="2" id="KW-1185">Reference proteome</keyword>
<protein>
    <submittedName>
        <fullName evidence="1">Uncharacterized protein</fullName>
    </submittedName>
</protein>
<evidence type="ECO:0000313" key="1">
    <source>
        <dbReference type="EMBL" id="UAW53160.1"/>
    </source>
</evidence>
<evidence type="ECO:0000313" key="2">
    <source>
        <dbReference type="Proteomes" id="UP000827754"/>
    </source>
</evidence>
<proteinExistence type="predicted"/>
<dbReference type="EMBL" id="MZ443778">
    <property type="protein sequence ID" value="UAW53160.1"/>
    <property type="molecule type" value="Genomic_DNA"/>
</dbReference>
<reference evidence="1 2" key="1">
    <citation type="submission" date="2021-06" db="EMBL/GenBank/DDBJ databases">
        <title>Complete genome sequence of Erwinia phage pEa_SNUABM_30.</title>
        <authorList>
            <person name="Kim S.G."/>
            <person name="Park S.C."/>
        </authorList>
    </citation>
    <scope>NUCLEOTIDE SEQUENCE [LARGE SCALE GENOMIC DNA]</scope>
</reference>